<dbReference type="AlphaFoldDB" id="A0A8X6SDG7"/>
<dbReference type="EMBL" id="BMAU01021248">
    <property type="protein sequence ID" value="GFY04983.1"/>
    <property type="molecule type" value="Genomic_DNA"/>
</dbReference>
<keyword evidence="2" id="KW-1185">Reference proteome</keyword>
<accession>A0A8X6SDG7</accession>
<dbReference type="Proteomes" id="UP000887159">
    <property type="component" value="Unassembled WGS sequence"/>
</dbReference>
<evidence type="ECO:0000313" key="1">
    <source>
        <dbReference type="EMBL" id="GFY04983.1"/>
    </source>
</evidence>
<organism evidence="1 2">
    <name type="scientific">Trichonephila clavipes</name>
    <name type="common">Golden silk orbweaver</name>
    <name type="synonym">Nephila clavipes</name>
    <dbReference type="NCBI Taxonomy" id="2585209"/>
    <lineage>
        <taxon>Eukaryota</taxon>
        <taxon>Metazoa</taxon>
        <taxon>Ecdysozoa</taxon>
        <taxon>Arthropoda</taxon>
        <taxon>Chelicerata</taxon>
        <taxon>Arachnida</taxon>
        <taxon>Araneae</taxon>
        <taxon>Araneomorphae</taxon>
        <taxon>Entelegynae</taxon>
        <taxon>Araneoidea</taxon>
        <taxon>Nephilidae</taxon>
        <taxon>Trichonephila</taxon>
    </lineage>
</organism>
<proteinExistence type="predicted"/>
<reference evidence="1" key="1">
    <citation type="submission" date="2020-08" db="EMBL/GenBank/DDBJ databases">
        <title>Multicomponent nature underlies the extraordinary mechanical properties of spider dragline silk.</title>
        <authorList>
            <person name="Kono N."/>
            <person name="Nakamura H."/>
            <person name="Mori M."/>
            <person name="Yoshida Y."/>
            <person name="Ohtoshi R."/>
            <person name="Malay A.D."/>
            <person name="Moran D.A.P."/>
            <person name="Tomita M."/>
            <person name="Numata K."/>
            <person name="Arakawa K."/>
        </authorList>
    </citation>
    <scope>NUCLEOTIDE SEQUENCE</scope>
</reference>
<sequence>MIVLTLRRERDDVPLWPRPWTRIQLAHAFNVPDCNVVTVALRSCYTRAFDDGPRNFESWSSDVDDTSACTHPLLTTTPHQRKDVSALDRFDVHHCPTWRVFSAQNTAVDMMWKFGEESAISDVVLISRPCSKLLGPSPIDITLLYRV</sequence>
<protein>
    <submittedName>
        <fullName evidence="1">Uncharacterized protein</fullName>
    </submittedName>
</protein>
<name>A0A8X6SDG7_TRICX</name>
<gene>
    <name evidence="1" type="ORF">TNCV_561151</name>
</gene>
<evidence type="ECO:0000313" key="2">
    <source>
        <dbReference type="Proteomes" id="UP000887159"/>
    </source>
</evidence>
<comment type="caution">
    <text evidence="1">The sequence shown here is derived from an EMBL/GenBank/DDBJ whole genome shotgun (WGS) entry which is preliminary data.</text>
</comment>